<keyword evidence="7 8" id="KW-0012">Acyltransferase</keyword>
<dbReference type="GO" id="GO:0005886">
    <property type="term" value="C:plasma membrane"/>
    <property type="evidence" value="ECO:0007669"/>
    <property type="project" value="UniProtKB-SubCell"/>
</dbReference>
<evidence type="ECO:0000256" key="6">
    <source>
        <dbReference type="ARBA" id="ARBA00023136"/>
    </source>
</evidence>
<evidence type="ECO:0000313" key="10">
    <source>
        <dbReference type="EMBL" id="ABM78705.1"/>
    </source>
</evidence>
<dbReference type="SUPFAM" id="SSF56317">
    <property type="entry name" value="Carbon-nitrogen hydrolase"/>
    <property type="match status" value="1"/>
</dbReference>
<feature type="transmembrane region" description="Helical" evidence="8">
    <location>
        <begin position="166"/>
        <end position="184"/>
    </location>
</feature>
<organism evidence="10 11">
    <name type="scientific">Prochlorococcus marinus (strain MIT 9303)</name>
    <dbReference type="NCBI Taxonomy" id="59922"/>
    <lineage>
        <taxon>Bacteria</taxon>
        <taxon>Bacillati</taxon>
        <taxon>Cyanobacteriota</taxon>
        <taxon>Cyanophyceae</taxon>
        <taxon>Synechococcales</taxon>
        <taxon>Prochlorococcaceae</taxon>
        <taxon>Prochlorococcus</taxon>
    </lineage>
</organism>
<gene>
    <name evidence="8 10" type="primary">lnt</name>
    <name evidence="10" type="ordered locus">P9303_19631</name>
</gene>
<feature type="transmembrane region" description="Helical" evidence="8">
    <location>
        <begin position="46"/>
        <end position="64"/>
    </location>
</feature>
<dbReference type="STRING" id="59922.P9303_19631"/>
<comment type="function">
    <text evidence="8">Catalyzes the phospholipid dependent N-acylation of the N-terminal cysteine of apolipoprotein, the last step in lipoprotein maturation.</text>
</comment>
<dbReference type="CDD" id="cd07571">
    <property type="entry name" value="ALP_N-acyl_transferase"/>
    <property type="match status" value="1"/>
</dbReference>
<dbReference type="BioCyc" id="PMAR59922:G1G80-1706-MONOMER"/>
<dbReference type="AlphaFoldDB" id="A2CB45"/>
<keyword evidence="5 8" id="KW-1133">Transmembrane helix</keyword>
<dbReference type="InterPro" id="IPR003010">
    <property type="entry name" value="C-N_Hydrolase"/>
</dbReference>
<evidence type="ECO:0000256" key="1">
    <source>
        <dbReference type="ARBA" id="ARBA00004651"/>
    </source>
</evidence>
<dbReference type="EMBL" id="CP000554">
    <property type="protein sequence ID" value="ABM78705.1"/>
    <property type="molecule type" value="Genomic_DNA"/>
</dbReference>
<evidence type="ECO:0000256" key="2">
    <source>
        <dbReference type="ARBA" id="ARBA00022475"/>
    </source>
</evidence>
<dbReference type="PANTHER" id="PTHR38686:SF1">
    <property type="entry name" value="APOLIPOPROTEIN N-ACYLTRANSFERASE"/>
    <property type="match status" value="1"/>
</dbReference>
<feature type="transmembrane region" description="Helical" evidence="8">
    <location>
        <begin position="84"/>
        <end position="110"/>
    </location>
</feature>
<evidence type="ECO:0000256" key="8">
    <source>
        <dbReference type="HAMAP-Rule" id="MF_01148"/>
    </source>
</evidence>
<dbReference type="KEGG" id="pmf:P9303_19631"/>
<dbReference type="PANTHER" id="PTHR38686">
    <property type="entry name" value="APOLIPOPROTEIN N-ACYLTRANSFERASE"/>
    <property type="match status" value="1"/>
</dbReference>
<accession>A2CB45</accession>
<keyword evidence="6 8" id="KW-0472">Membrane</keyword>
<comment type="pathway">
    <text evidence="8">Protein modification; lipoprotein biosynthesis (N-acyl transfer).</text>
</comment>
<evidence type="ECO:0000313" key="11">
    <source>
        <dbReference type="Proteomes" id="UP000002274"/>
    </source>
</evidence>
<keyword evidence="8" id="KW-0997">Cell inner membrane</keyword>
<feature type="domain" description="CN hydrolase" evidence="9">
    <location>
        <begin position="232"/>
        <end position="458"/>
    </location>
</feature>
<dbReference type="InterPro" id="IPR036526">
    <property type="entry name" value="C-N_Hydrolase_sf"/>
</dbReference>
<evidence type="ECO:0000256" key="3">
    <source>
        <dbReference type="ARBA" id="ARBA00022679"/>
    </source>
</evidence>
<comment type="similarity">
    <text evidence="8">Belongs to the CN hydrolase family. Apolipoprotein N-acyltransferase subfamily.</text>
</comment>
<dbReference type="UniPathway" id="UPA00666"/>
<dbReference type="RefSeq" id="WP_011826586.1">
    <property type="nucleotide sequence ID" value="NC_008820.1"/>
</dbReference>
<evidence type="ECO:0000259" key="9">
    <source>
        <dbReference type="PROSITE" id="PS50263"/>
    </source>
</evidence>
<sequence length="491" mass="52297">MGNDRSLALVQGAVGGVLAGIALTQGGLLVMAPALALLWSACRFPVAASLWGFVAVLLSHRWLLALHPLTWVGVPAPLSVPVAVSIWLFCGAAAAVLVGLWAWLAIWLAHLATREAGIRAQVFHALLMASIWGLAEVLLARSPLFWIGVGGSLLPGDRALAGLARWLGAGGLATLQLLIGWWLWRTALAWRRGVGWRRSLLVGLLCLLLAHGFGWSLLRSSDASAPISVAAWQPAIPTRSKFSEEQQRRLPEALQQALDRADDLDAAWLVAPEGLLPPGEELLRPAPLPLLSGGFRWLRGQQRSALLVVDRGERLASAFIDKHRLVPLGEWLPALPGGVFRGLSAVGGLQPGAASRLLQWPGPTAAVAICYELSDGAALAQAVADGAQWLLAVANLDPYPLALQRQFIALAQLRSIETARDLLSVANTGPSALVLATGKQQQLLAPFTEGVGLADLHLHQGISGYTRWREAPLIGLMLFAVVGLGWSRVRS</sequence>
<dbReference type="Gene3D" id="3.60.110.10">
    <property type="entry name" value="Carbon-nitrogen hydrolase"/>
    <property type="match status" value="1"/>
</dbReference>
<dbReference type="InterPro" id="IPR004563">
    <property type="entry name" value="Apolipo_AcylTrfase"/>
</dbReference>
<dbReference type="EC" id="2.3.1.269" evidence="8"/>
<proteinExistence type="inferred from homology"/>
<comment type="catalytic activity">
    <reaction evidence="8">
        <text>N-terminal S-1,2-diacyl-sn-glyceryl-L-cysteinyl-[lipoprotein] + a glycerophospholipid = N-acyl-S-1,2-diacyl-sn-glyceryl-L-cysteinyl-[lipoprotein] + a 2-acyl-sn-glycero-3-phospholipid + H(+)</text>
        <dbReference type="Rhea" id="RHEA:48228"/>
        <dbReference type="Rhea" id="RHEA-COMP:14681"/>
        <dbReference type="Rhea" id="RHEA-COMP:14684"/>
        <dbReference type="ChEBI" id="CHEBI:15378"/>
        <dbReference type="ChEBI" id="CHEBI:136912"/>
        <dbReference type="ChEBI" id="CHEBI:140656"/>
        <dbReference type="ChEBI" id="CHEBI:140657"/>
        <dbReference type="ChEBI" id="CHEBI:140660"/>
        <dbReference type="EC" id="2.3.1.269"/>
    </reaction>
</comment>
<dbReference type="HAMAP" id="MF_01148">
    <property type="entry name" value="Lnt"/>
    <property type="match status" value="1"/>
</dbReference>
<keyword evidence="3 8" id="KW-0808">Transferase</keyword>
<feature type="transmembrane region" description="Helical" evidence="8">
    <location>
        <begin position="122"/>
        <end position="146"/>
    </location>
</feature>
<keyword evidence="4 8" id="KW-0812">Transmembrane</keyword>
<keyword evidence="10" id="KW-0449">Lipoprotein</keyword>
<feature type="transmembrane region" description="Helical" evidence="8">
    <location>
        <begin position="196"/>
        <end position="218"/>
    </location>
</feature>
<dbReference type="GO" id="GO:0042158">
    <property type="term" value="P:lipoprotein biosynthetic process"/>
    <property type="evidence" value="ECO:0007669"/>
    <property type="project" value="UniProtKB-UniRule"/>
</dbReference>
<dbReference type="GO" id="GO:0016410">
    <property type="term" value="F:N-acyltransferase activity"/>
    <property type="evidence" value="ECO:0007669"/>
    <property type="project" value="UniProtKB-UniRule"/>
</dbReference>
<evidence type="ECO:0000256" key="4">
    <source>
        <dbReference type="ARBA" id="ARBA00022692"/>
    </source>
</evidence>
<dbReference type="HOGENOM" id="CLU_019563_1_0_3"/>
<reference evidence="10 11" key="1">
    <citation type="journal article" date="2007" name="PLoS Genet.">
        <title>Patterns and implications of gene gain and loss in the evolution of Prochlorococcus.</title>
        <authorList>
            <person name="Kettler G.C."/>
            <person name="Martiny A.C."/>
            <person name="Huang K."/>
            <person name="Zucker J."/>
            <person name="Coleman M.L."/>
            <person name="Rodrigue S."/>
            <person name="Chen F."/>
            <person name="Lapidus A."/>
            <person name="Ferriera S."/>
            <person name="Johnson J."/>
            <person name="Steglich C."/>
            <person name="Church G.M."/>
            <person name="Richardson P."/>
            <person name="Chisholm S.W."/>
        </authorList>
    </citation>
    <scope>NUCLEOTIDE SEQUENCE [LARGE SCALE GENOMIC DNA]</scope>
    <source>
        <strain evidence="10 11">MIT 9303</strain>
    </source>
</reference>
<evidence type="ECO:0000256" key="5">
    <source>
        <dbReference type="ARBA" id="ARBA00022989"/>
    </source>
</evidence>
<keyword evidence="2 8" id="KW-1003">Cell membrane</keyword>
<feature type="transmembrane region" description="Helical" evidence="8">
    <location>
        <begin position="12"/>
        <end position="39"/>
    </location>
</feature>
<protein>
    <recommendedName>
        <fullName evidence="8">Apolipoprotein N-acyltransferase</fullName>
        <shortName evidence="8">ALP N-acyltransferase</shortName>
        <ecNumber evidence="8">2.3.1.269</ecNumber>
    </recommendedName>
</protein>
<dbReference type="PROSITE" id="PS50263">
    <property type="entry name" value="CN_HYDROLASE"/>
    <property type="match status" value="1"/>
</dbReference>
<name>A2CB45_PROM3</name>
<evidence type="ECO:0000256" key="7">
    <source>
        <dbReference type="ARBA" id="ARBA00023315"/>
    </source>
</evidence>
<dbReference type="Proteomes" id="UP000002274">
    <property type="component" value="Chromosome"/>
</dbReference>
<comment type="subcellular location">
    <subcellularLocation>
        <location evidence="8">Cell inner membrane</location>
        <topology evidence="8">Multi-pass membrane protein</topology>
    </subcellularLocation>
    <subcellularLocation>
        <location evidence="1">Cell membrane</location>
        <topology evidence="1">Multi-pass membrane protein</topology>
    </subcellularLocation>
</comment>